<comment type="caution">
    <text evidence="2">The sequence shown here is derived from an EMBL/GenBank/DDBJ whole genome shotgun (WGS) entry which is preliminary data.</text>
</comment>
<dbReference type="GO" id="GO:0005506">
    <property type="term" value="F:iron ion binding"/>
    <property type="evidence" value="ECO:0007669"/>
    <property type="project" value="TreeGrafter"/>
</dbReference>
<dbReference type="AlphaFoldDB" id="A0A5A5TFI7"/>
<name>A0A5A5TFI7_9CHLR</name>
<proteinExistence type="inferred from homology"/>
<evidence type="ECO:0000256" key="1">
    <source>
        <dbReference type="ARBA" id="ARBA00006018"/>
    </source>
</evidence>
<gene>
    <name evidence="2" type="primary">hypC</name>
    <name evidence="2" type="ORF">KDI_35390</name>
</gene>
<accession>A0A5A5TFI7</accession>
<dbReference type="Proteomes" id="UP000322530">
    <property type="component" value="Unassembled WGS sequence"/>
</dbReference>
<dbReference type="OrthoDB" id="9806017at2"/>
<dbReference type="SUPFAM" id="SSF159127">
    <property type="entry name" value="HupF/HypC-like"/>
    <property type="match status" value="1"/>
</dbReference>
<dbReference type="PRINTS" id="PR00445">
    <property type="entry name" value="HUPFHYPC"/>
</dbReference>
<evidence type="ECO:0000313" key="3">
    <source>
        <dbReference type="Proteomes" id="UP000322530"/>
    </source>
</evidence>
<sequence length="90" mass="9888">MCLGIPGQILEIVDDPNSIAKVVVSGVKRHISIALVRPEGIAPGDWVLIHVGFAMSKINENEAHETMKALYTMGNIFSDELQMLQESQIE</sequence>
<dbReference type="Gene3D" id="2.30.30.140">
    <property type="match status" value="1"/>
</dbReference>
<dbReference type="RefSeq" id="WP_149402877.1">
    <property type="nucleotide sequence ID" value="NZ_BIXY01000056.1"/>
</dbReference>
<dbReference type="InterPro" id="IPR019812">
    <property type="entry name" value="Hydgase_assmbl_chp_CS"/>
</dbReference>
<reference evidence="2 3" key="1">
    <citation type="submission" date="2019-01" db="EMBL/GenBank/DDBJ databases">
        <title>Draft genome sequence of Dictyobacter sp. Uno17.</title>
        <authorList>
            <person name="Wang C.M."/>
            <person name="Zheng Y."/>
            <person name="Sakai Y."/>
            <person name="Abe K."/>
            <person name="Yokota A."/>
            <person name="Yabe S."/>
        </authorList>
    </citation>
    <scope>NUCLEOTIDE SEQUENCE [LARGE SCALE GENOMIC DNA]</scope>
    <source>
        <strain evidence="2 3">Uno17</strain>
    </source>
</reference>
<evidence type="ECO:0000313" key="2">
    <source>
        <dbReference type="EMBL" id="GCF09975.1"/>
    </source>
</evidence>
<keyword evidence="3" id="KW-1185">Reference proteome</keyword>
<dbReference type="EMBL" id="BIXY01000056">
    <property type="protein sequence ID" value="GCF09975.1"/>
    <property type="molecule type" value="Genomic_DNA"/>
</dbReference>
<dbReference type="PANTHER" id="PTHR35177:SF2">
    <property type="entry name" value="HYDROGENASE MATURATION FACTOR HYBG"/>
    <property type="match status" value="1"/>
</dbReference>
<organism evidence="2 3">
    <name type="scientific">Dictyobacter arantiisoli</name>
    <dbReference type="NCBI Taxonomy" id="2014874"/>
    <lineage>
        <taxon>Bacteria</taxon>
        <taxon>Bacillati</taxon>
        <taxon>Chloroflexota</taxon>
        <taxon>Ktedonobacteria</taxon>
        <taxon>Ktedonobacterales</taxon>
        <taxon>Dictyobacteraceae</taxon>
        <taxon>Dictyobacter</taxon>
    </lineage>
</organism>
<dbReference type="FunFam" id="2.30.30.140:FF:000022">
    <property type="entry name" value="Hydrogenase assembly chaperone HybG"/>
    <property type="match status" value="1"/>
</dbReference>
<comment type="similarity">
    <text evidence="1">Belongs to the HupF/HypC family.</text>
</comment>
<dbReference type="InterPro" id="IPR001109">
    <property type="entry name" value="Hydrogenase_HupF/HypC"/>
</dbReference>
<dbReference type="NCBIfam" id="TIGR00074">
    <property type="entry name" value="hypC_hupF"/>
    <property type="match status" value="1"/>
</dbReference>
<dbReference type="GO" id="GO:1902670">
    <property type="term" value="F:carbon dioxide binding"/>
    <property type="evidence" value="ECO:0007669"/>
    <property type="project" value="TreeGrafter"/>
</dbReference>
<dbReference type="PROSITE" id="PS01097">
    <property type="entry name" value="HUPF_HYPC"/>
    <property type="match status" value="1"/>
</dbReference>
<dbReference type="Pfam" id="PF01455">
    <property type="entry name" value="HupF_HypC"/>
    <property type="match status" value="1"/>
</dbReference>
<dbReference type="PANTHER" id="PTHR35177">
    <property type="entry name" value="HYDROGENASE MATURATION FACTOR HYBG"/>
    <property type="match status" value="1"/>
</dbReference>
<protein>
    <submittedName>
        <fullName evidence="2">Hydrogenase assembly protein HupF</fullName>
    </submittedName>
</protein>
<dbReference type="GO" id="GO:0051604">
    <property type="term" value="P:protein maturation"/>
    <property type="evidence" value="ECO:0007669"/>
    <property type="project" value="TreeGrafter"/>
</dbReference>